<name>A0ACC2LHD0_PERAE</name>
<gene>
    <name evidence="1" type="ORF">MRB53_026197</name>
</gene>
<evidence type="ECO:0000313" key="1">
    <source>
        <dbReference type="EMBL" id="KAJ8632861.1"/>
    </source>
</evidence>
<organism evidence="1 2">
    <name type="scientific">Persea americana</name>
    <name type="common">Avocado</name>
    <dbReference type="NCBI Taxonomy" id="3435"/>
    <lineage>
        <taxon>Eukaryota</taxon>
        <taxon>Viridiplantae</taxon>
        <taxon>Streptophyta</taxon>
        <taxon>Embryophyta</taxon>
        <taxon>Tracheophyta</taxon>
        <taxon>Spermatophyta</taxon>
        <taxon>Magnoliopsida</taxon>
        <taxon>Magnoliidae</taxon>
        <taxon>Laurales</taxon>
        <taxon>Lauraceae</taxon>
        <taxon>Persea</taxon>
    </lineage>
</organism>
<keyword evidence="2" id="KW-1185">Reference proteome</keyword>
<dbReference type="Proteomes" id="UP001234297">
    <property type="component" value="Chromosome 8"/>
</dbReference>
<sequence length="477" mass="54930">MSWVSGLWVLASIMWCWFWWWKKKVKGTNRESSGVPKGSLGWPFIGETLEFIACGYTSRPVTFMDKRRALYGKVFKSHLLGRPVIVSTDCEVNKVILQNDGRMFAPYYPKSVAILFGESSILKLNGNLHRRVHGLIGSFFKSHRTKARITKDIEECVLLSIDSWNDGQLVYIQDETKNIAFQVLVRALMSVGPGDELQYLKREFREFFSGLICLPINLPGTTLYKSLKAKARLLKFVKNLITGRMERTNKDGIMDVIDVLLNETSKESENKLSTDFICGNIVEMMVPGDESVPAVMTIAVKYLSDHPLVLKQLLEENMELKGKKSCLGEPYTWMDYVSLSFTQNVINETLRMANIINAAWRKALKDVEIKGYLIPKGWCILTSFSSIHMDEENYKNPYQFNPWRWQGKEANYHKDFTPFGGGQRFCPGLDLVRLEISIFLHHFVTRYRWVAEEDCITYFPMVKVKNRMPIRVAPFST</sequence>
<accession>A0ACC2LHD0</accession>
<comment type="caution">
    <text evidence="1">The sequence shown here is derived from an EMBL/GenBank/DDBJ whole genome shotgun (WGS) entry which is preliminary data.</text>
</comment>
<reference evidence="1 2" key="1">
    <citation type="journal article" date="2022" name="Hortic Res">
        <title>A haplotype resolved chromosomal level avocado genome allows analysis of novel avocado genes.</title>
        <authorList>
            <person name="Nath O."/>
            <person name="Fletcher S.J."/>
            <person name="Hayward A."/>
            <person name="Shaw L.M."/>
            <person name="Masouleh A.K."/>
            <person name="Furtado A."/>
            <person name="Henry R.J."/>
            <person name="Mitter N."/>
        </authorList>
    </citation>
    <scope>NUCLEOTIDE SEQUENCE [LARGE SCALE GENOMIC DNA]</scope>
    <source>
        <strain evidence="2">cv. Hass</strain>
    </source>
</reference>
<dbReference type="EMBL" id="CM056816">
    <property type="protein sequence ID" value="KAJ8632861.1"/>
    <property type="molecule type" value="Genomic_DNA"/>
</dbReference>
<protein>
    <submittedName>
        <fullName evidence="1">Uncharacterized protein</fullName>
    </submittedName>
</protein>
<evidence type="ECO:0000313" key="2">
    <source>
        <dbReference type="Proteomes" id="UP001234297"/>
    </source>
</evidence>
<proteinExistence type="predicted"/>